<dbReference type="PANTHER" id="PTHR42711">
    <property type="entry name" value="ABC TRANSPORTER ATP-BINDING PROTEIN"/>
    <property type="match status" value="1"/>
</dbReference>
<name>C0D2Q6_9FIRM</name>
<dbReference type="InterPro" id="IPR017871">
    <property type="entry name" value="ABC_transporter-like_CS"/>
</dbReference>
<organism evidence="6 7">
    <name type="scientific">[Clostridium] asparagiforme DSM 15981</name>
    <dbReference type="NCBI Taxonomy" id="518636"/>
    <lineage>
        <taxon>Bacteria</taxon>
        <taxon>Bacillati</taxon>
        <taxon>Bacillota</taxon>
        <taxon>Clostridia</taxon>
        <taxon>Lachnospirales</taxon>
        <taxon>Lachnospiraceae</taxon>
        <taxon>Enterocloster</taxon>
    </lineage>
</organism>
<evidence type="ECO:0000256" key="3">
    <source>
        <dbReference type="ARBA" id="ARBA00022741"/>
    </source>
</evidence>
<dbReference type="InterPro" id="IPR003593">
    <property type="entry name" value="AAA+_ATPase"/>
</dbReference>
<proteinExistence type="inferred from homology"/>
<dbReference type="Gene3D" id="3.40.50.300">
    <property type="entry name" value="P-loop containing nucleotide triphosphate hydrolases"/>
    <property type="match status" value="1"/>
</dbReference>
<dbReference type="PROSITE" id="PS50893">
    <property type="entry name" value="ABC_TRANSPORTER_2"/>
    <property type="match status" value="1"/>
</dbReference>
<dbReference type="HOGENOM" id="CLU_000604_1_2_9"/>
<dbReference type="GO" id="GO:0016887">
    <property type="term" value="F:ATP hydrolysis activity"/>
    <property type="evidence" value="ECO:0007669"/>
    <property type="project" value="InterPro"/>
</dbReference>
<evidence type="ECO:0000259" key="5">
    <source>
        <dbReference type="PROSITE" id="PS50893"/>
    </source>
</evidence>
<evidence type="ECO:0000313" key="6">
    <source>
        <dbReference type="EMBL" id="EEG54401.1"/>
    </source>
</evidence>
<dbReference type="InterPro" id="IPR003439">
    <property type="entry name" value="ABC_transporter-like_ATP-bd"/>
</dbReference>
<evidence type="ECO:0000256" key="4">
    <source>
        <dbReference type="ARBA" id="ARBA00022840"/>
    </source>
</evidence>
<keyword evidence="7" id="KW-1185">Reference proteome</keyword>
<comment type="caution">
    <text evidence="6">The sequence shown here is derived from an EMBL/GenBank/DDBJ whole genome shotgun (WGS) entry which is preliminary data.</text>
</comment>
<gene>
    <name evidence="6" type="primary">nodI</name>
    <name evidence="6" type="ORF">CLOSTASPAR_03545</name>
</gene>
<dbReference type="GO" id="GO:0005524">
    <property type="term" value="F:ATP binding"/>
    <property type="evidence" value="ECO:0007669"/>
    <property type="project" value="UniProtKB-KW"/>
</dbReference>
<dbReference type="EMBL" id="ACCJ01000272">
    <property type="protein sequence ID" value="EEG54401.1"/>
    <property type="molecule type" value="Genomic_DNA"/>
</dbReference>
<accession>C0D2Q6</accession>
<dbReference type="Proteomes" id="UP000004756">
    <property type="component" value="Unassembled WGS sequence"/>
</dbReference>
<comment type="similarity">
    <text evidence="1">Belongs to the ABC transporter superfamily.</text>
</comment>
<keyword evidence="4 6" id="KW-0067">ATP-binding</keyword>
<evidence type="ECO:0000256" key="2">
    <source>
        <dbReference type="ARBA" id="ARBA00022448"/>
    </source>
</evidence>
<evidence type="ECO:0000313" key="7">
    <source>
        <dbReference type="Proteomes" id="UP000004756"/>
    </source>
</evidence>
<dbReference type="SUPFAM" id="SSF52540">
    <property type="entry name" value="P-loop containing nucleoside triphosphate hydrolases"/>
    <property type="match status" value="1"/>
</dbReference>
<dbReference type="PROSITE" id="PS00211">
    <property type="entry name" value="ABC_TRANSPORTER_1"/>
    <property type="match status" value="1"/>
</dbReference>
<dbReference type="AlphaFoldDB" id="C0D2Q6"/>
<dbReference type="Pfam" id="PF00005">
    <property type="entry name" value="ABC_tran"/>
    <property type="match status" value="1"/>
</dbReference>
<feature type="domain" description="ABC transporter" evidence="5">
    <location>
        <begin position="17"/>
        <end position="238"/>
    </location>
</feature>
<dbReference type="SMART" id="SM00382">
    <property type="entry name" value="AAA"/>
    <property type="match status" value="1"/>
</dbReference>
<dbReference type="CDD" id="cd03230">
    <property type="entry name" value="ABC_DR_subfamily_A"/>
    <property type="match status" value="1"/>
</dbReference>
<dbReference type="PANTHER" id="PTHR42711:SF5">
    <property type="entry name" value="ABC TRANSPORTER ATP-BINDING PROTEIN NATA"/>
    <property type="match status" value="1"/>
</dbReference>
<evidence type="ECO:0000256" key="1">
    <source>
        <dbReference type="ARBA" id="ARBA00005417"/>
    </source>
</evidence>
<keyword evidence="3" id="KW-0547">Nucleotide-binding</keyword>
<keyword evidence="2" id="KW-0813">Transport</keyword>
<protein>
    <submittedName>
        <fullName evidence="6">Nodulation ATP-binding protein I</fullName>
    </submittedName>
</protein>
<sequence>MSGRCAGGQDRRLRKMLEAQGICKSYRRKMILNGVTLRVEPGTCVGIVGANGCGKTTLLSILAGAQKADGGTIRFNGREAAGKPGVFSDMVAYVPQENPLIPELTVKDNLSLWYRGSAAHMRQDLESGPAAVLGIRDMLRRTVGKLSGGMKKRLSIACALSNHAPFLVMDEPGAALDLECKEDIRSYLKQYMADGGAVVLTSHELEELSLCSRMYALRDGTLHEIASGLTADELIGQFR</sequence>
<dbReference type="InterPro" id="IPR050763">
    <property type="entry name" value="ABC_transporter_ATP-binding"/>
</dbReference>
<reference evidence="6 7" key="1">
    <citation type="submission" date="2009-02" db="EMBL/GenBank/DDBJ databases">
        <title>Draft genome sequence of Clostridium asparagiforme (DSM 15981).</title>
        <authorList>
            <person name="Sudarsanam P."/>
            <person name="Ley R."/>
            <person name="Guruge J."/>
            <person name="Turnbaugh P.J."/>
            <person name="Mahowald M."/>
            <person name="Liep D."/>
            <person name="Gordon J."/>
        </authorList>
    </citation>
    <scope>NUCLEOTIDE SEQUENCE [LARGE SCALE GENOMIC DNA]</scope>
    <source>
        <strain evidence="6 7">DSM 15981</strain>
    </source>
</reference>
<dbReference type="InterPro" id="IPR027417">
    <property type="entry name" value="P-loop_NTPase"/>
</dbReference>